<proteinExistence type="predicted"/>
<evidence type="ECO:0000313" key="10">
    <source>
        <dbReference type="Proteomes" id="UP000799440"/>
    </source>
</evidence>
<keyword evidence="4 7" id="KW-0863">Zinc-finger</keyword>
<dbReference type="OrthoDB" id="6105938at2759"/>
<dbReference type="PANTHER" id="PTHR24376">
    <property type="entry name" value="ZINC FINGER PROTEIN"/>
    <property type="match status" value="1"/>
</dbReference>
<keyword evidence="6" id="KW-0539">Nucleus</keyword>
<accession>A0A6A6UZA4</accession>
<feature type="domain" description="C2H2-type" evidence="8">
    <location>
        <begin position="87"/>
        <end position="109"/>
    </location>
</feature>
<keyword evidence="5" id="KW-0862">Zinc</keyword>
<dbReference type="GO" id="GO:0008270">
    <property type="term" value="F:zinc ion binding"/>
    <property type="evidence" value="ECO:0007669"/>
    <property type="project" value="UniProtKB-KW"/>
</dbReference>
<dbReference type="GO" id="GO:0000978">
    <property type="term" value="F:RNA polymerase II cis-regulatory region sequence-specific DNA binding"/>
    <property type="evidence" value="ECO:0007669"/>
    <property type="project" value="TreeGrafter"/>
</dbReference>
<evidence type="ECO:0000313" key="9">
    <source>
        <dbReference type="EMBL" id="KAF2743598.1"/>
    </source>
</evidence>
<dbReference type="SUPFAM" id="SSF57667">
    <property type="entry name" value="beta-beta-alpha zinc fingers"/>
    <property type="match status" value="1"/>
</dbReference>
<evidence type="ECO:0000256" key="6">
    <source>
        <dbReference type="ARBA" id="ARBA00023242"/>
    </source>
</evidence>
<evidence type="ECO:0000256" key="5">
    <source>
        <dbReference type="ARBA" id="ARBA00022833"/>
    </source>
</evidence>
<reference evidence="9" key="1">
    <citation type="journal article" date="2020" name="Stud. Mycol.">
        <title>101 Dothideomycetes genomes: a test case for predicting lifestyles and emergence of pathogens.</title>
        <authorList>
            <person name="Haridas S."/>
            <person name="Albert R."/>
            <person name="Binder M."/>
            <person name="Bloem J."/>
            <person name="Labutti K."/>
            <person name="Salamov A."/>
            <person name="Andreopoulos B."/>
            <person name="Baker S."/>
            <person name="Barry K."/>
            <person name="Bills G."/>
            <person name="Bluhm B."/>
            <person name="Cannon C."/>
            <person name="Castanera R."/>
            <person name="Culley D."/>
            <person name="Daum C."/>
            <person name="Ezra D."/>
            <person name="Gonzalez J."/>
            <person name="Henrissat B."/>
            <person name="Kuo A."/>
            <person name="Liang C."/>
            <person name="Lipzen A."/>
            <person name="Lutzoni F."/>
            <person name="Magnuson J."/>
            <person name="Mondo S."/>
            <person name="Nolan M."/>
            <person name="Ohm R."/>
            <person name="Pangilinan J."/>
            <person name="Park H.-J."/>
            <person name="Ramirez L."/>
            <person name="Alfaro M."/>
            <person name="Sun H."/>
            <person name="Tritt A."/>
            <person name="Yoshinaga Y."/>
            <person name="Zwiers L.-H."/>
            <person name="Turgeon B."/>
            <person name="Goodwin S."/>
            <person name="Spatafora J."/>
            <person name="Crous P."/>
            <person name="Grigoriev I."/>
        </authorList>
    </citation>
    <scope>NUCLEOTIDE SEQUENCE</scope>
    <source>
        <strain evidence="9">CBS 119925</strain>
    </source>
</reference>
<keyword evidence="3" id="KW-0677">Repeat</keyword>
<keyword evidence="2" id="KW-0479">Metal-binding</keyword>
<evidence type="ECO:0000256" key="4">
    <source>
        <dbReference type="ARBA" id="ARBA00022771"/>
    </source>
</evidence>
<feature type="domain" description="C2H2-type" evidence="8">
    <location>
        <begin position="3"/>
        <end position="28"/>
    </location>
</feature>
<evidence type="ECO:0000259" key="8">
    <source>
        <dbReference type="PROSITE" id="PS50157"/>
    </source>
</evidence>
<dbReference type="Gene3D" id="3.30.160.60">
    <property type="entry name" value="Classic Zinc Finger"/>
    <property type="match status" value="1"/>
</dbReference>
<feature type="domain" description="C2H2-type" evidence="8">
    <location>
        <begin position="188"/>
        <end position="220"/>
    </location>
</feature>
<protein>
    <recommendedName>
        <fullName evidence="8">C2H2-type domain-containing protein</fullName>
    </recommendedName>
</protein>
<dbReference type="Proteomes" id="UP000799440">
    <property type="component" value="Unassembled WGS sequence"/>
</dbReference>
<dbReference type="EMBL" id="MU006596">
    <property type="protein sequence ID" value="KAF2743598.1"/>
    <property type="molecule type" value="Genomic_DNA"/>
</dbReference>
<evidence type="ECO:0000256" key="7">
    <source>
        <dbReference type="PROSITE-ProRule" id="PRU00042"/>
    </source>
</evidence>
<dbReference type="GO" id="GO:0001228">
    <property type="term" value="F:DNA-binding transcription activator activity, RNA polymerase II-specific"/>
    <property type="evidence" value="ECO:0007669"/>
    <property type="project" value="TreeGrafter"/>
</dbReference>
<evidence type="ECO:0000256" key="2">
    <source>
        <dbReference type="ARBA" id="ARBA00022723"/>
    </source>
</evidence>
<dbReference type="PANTHER" id="PTHR24376:SF235">
    <property type="entry name" value="C2H2-TYPE DOMAIN-CONTAINING PROTEIN"/>
    <property type="match status" value="1"/>
</dbReference>
<dbReference type="AlphaFoldDB" id="A0A6A6UZA4"/>
<sequence>MPLFCARCQRNFRTSDALNQHRRNSSFHHECPNCDFDATSWEELLQHCRETGCRTACQGCNDGDGELWDWTVNNQRKRYWRHVRRHNVCTDCERHFETPNSLEQHKITHRTADYECLVCDRSFKTYSGMILHLESGACESGHDIIDVNEAAATCDTHHCVQFLDHHYRQAMLARQDLEEIYNEPVYPYECPRCDTFFTKASSLFQHVESSVCVQILDDKPIGALRRSLESWLG</sequence>
<name>A0A6A6UZA4_9PLEO</name>
<dbReference type="InterPro" id="IPR013087">
    <property type="entry name" value="Znf_C2H2_type"/>
</dbReference>
<dbReference type="Pfam" id="PF00096">
    <property type="entry name" value="zf-C2H2"/>
    <property type="match status" value="3"/>
</dbReference>
<dbReference type="PROSITE" id="PS00028">
    <property type="entry name" value="ZINC_FINGER_C2H2_1"/>
    <property type="match status" value="1"/>
</dbReference>
<dbReference type="GO" id="GO:0005634">
    <property type="term" value="C:nucleus"/>
    <property type="evidence" value="ECO:0007669"/>
    <property type="project" value="UniProtKB-SubCell"/>
</dbReference>
<evidence type="ECO:0000256" key="3">
    <source>
        <dbReference type="ARBA" id="ARBA00022737"/>
    </source>
</evidence>
<gene>
    <name evidence="9" type="ORF">M011DRAFT_220004</name>
</gene>
<dbReference type="InterPro" id="IPR036236">
    <property type="entry name" value="Znf_C2H2_sf"/>
</dbReference>
<comment type="subcellular location">
    <subcellularLocation>
        <location evidence="1">Nucleus</location>
    </subcellularLocation>
</comment>
<organism evidence="9 10">
    <name type="scientific">Sporormia fimetaria CBS 119925</name>
    <dbReference type="NCBI Taxonomy" id="1340428"/>
    <lineage>
        <taxon>Eukaryota</taxon>
        <taxon>Fungi</taxon>
        <taxon>Dikarya</taxon>
        <taxon>Ascomycota</taxon>
        <taxon>Pezizomycotina</taxon>
        <taxon>Dothideomycetes</taxon>
        <taxon>Pleosporomycetidae</taxon>
        <taxon>Pleosporales</taxon>
        <taxon>Sporormiaceae</taxon>
        <taxon>Sporormia</taxon>
    </lineage>
</organism>
<dbReference type="PROSITE" id="PS50157">
    <property type="entry name" value="ZINC_FINGER_C2H2_2"/>
    <property type="match status" value="3"/>
</dbReference>
<dbReference type="SMART" id="SM00355">
    <property type="entry name" value="ZnF_C2H2"/>
    <property type="match status" value="6"/>
</dbReference>
<keyword evidence="10" id="KW-1185">Reference proteome</keyword>
<evidence type="ECO:0000256" key="1">
    <source>
        <dbReference type="ARBA" id="ARBA00004123"/>
    </source>
</evidence>